<evidence type="ECO:0000256" key="7">
    <source>
        <dbReference type="ARBA" id="ARBA00023002"/>
    </source>
</evidence>
<evidence type="ECO:0000256" key="2">
    <source>
        <dbReference type="ARBA" id="ARBA00004777"/>
    </source>
</evidence>
<evidence type="ECO:0000256" key="4">
    <source>
        <dbReference type="ARBA" id="ARBA00022605"/>
    </source>
</evidence>
<evidence type="ECO:0000256" key="12">
    <source>
        <dbReference type="RuleBase" id="RU003862"/>
    </source>
</evidence>
<comment type="similarity">
    <text evidence="3 12">Belongs to the methylenetetrahydrofolate reductase family.</text>
</comment>
<keyword evidence="4" id="KW-0028">Amino-acid biosynthesis</keyword>
<dbReference type="Proteomes" id="UP000021369">
    <property type="component" value="Unassembled WGS sequence"/>
</dbReference>
<comment type="cofactor">
    <cofactor evidence="1 12">
        <name>FAD</name>
        <dbReference type="ChEBI" id="CHEBI:57692"/>
    </cofactor>
</comment>
<evidence type="ECO:0000256" key="5">
    <source>
        <dbReference type="ARBA" id="ARBA00022630"/>
    </source>
</evidence>
<evidence type="ECO:0000256" key="9">
    <source>
        <dbReference type="ARBA" id="ARBA00023167"/>
    </source>
</evidence>
<dbReference type="AlphaFoldDB" id="A0A011WUZ2"/>
<dbReference type="Pfam" id="PF02219">
    <property type="entry name" value="MTHFR"/>
    <property type="match status" value="1"/>
</dbReference>
<dbReference type="GO" id="GO:0009086">
    <property type="term" value="P:methionine biosynthetic process"/>
    <property type="evidence" value="ECO:0007669"/>
    <property type="project" value="UniProtKB-KW"/>
</dbReference>
<evidence type="ECO:0000256" key="8">
    <source>
        <dbReference type="ARBA" id="ARBA00023027"/>
    </source>
</evidence>
<dbReference type="GO" id="GO:0005829">
    <property type="term" value="C:cytosol"/>
    <property type="evidence" value="ECO:0007669"/>
    <property type="project" value="InterPro"/>
</dbReference>
<keyword evidence="7 12" id="KW-0560">Oxidoreductase</keyword>
<dbReference type="CDD" id="cd00537">
    <property type="entry name" value="MTHFR"/>
    <property type="match status" value="1"/>
</dbReference>
<dbReference type="InterPro" id="IPR004620">
    <property type="entry name" value="MTHF_reductase_bac"/>
</dbReference>
<keyword evidence="9" id="KW-0486">Methionine biosynthesis</keyword>
<dbReference type="OrthoDB" id="9812555at2"/>
<dbReference type="EMBL" id="JEOB01000001">
    <property type="protein sequence ID" value="EXM40835.1"/>
    <property type="molecule type" value="Genomic_DNA"/>
</dbReference>
<gene>
    <name evidence="13" type="ORF">RASY3_03885</name>
</gene>
<comment type="catalytic activity">
    <reaction evidence="11">
        <text>(6S)-5-methyl-5,6,7,8-tetrahydrofolate + NAD(+) = (6R)-5,10-methylene-5,6,7,8-tetrahydrofolate + NADH + H(+)</text>
        <dbReference type="Rhea" id="RHEA:19821"/>
        <dbReference type="ChEBI" id="CHEBI:15378"/>
        <dbReference type="ChEBI" id="CHEBI:15636"/>
        <dbReference type="ChEBI" id="CHEBI:18608"/>
        <dbReference type="ChEBI" id="CHEBI:57540"/>
        <dbReference type="ChEBI" id="CHEBI:57945"/>
        <dbReference type="EC" id="1.5.1.54"/>
    </reaction>
    <physiologicalReaction direction="right-to-left" evidence="11">
        <dbReference type="Rhea" id="RHEA:19823"/>
    </physiologicalReaction>
</comment>
<evidence type="ECO:0000256" key="1">
    <source>
        <dbReference type="ARBA" id="ARBA00001974"/>
    </source>
</evidence>
<protein>
    <recommendedName>
        <fullName evidence="12">Methylenetetrahydrofolate reductase</fullName>
        <ecNumber evidence="12">1.5.1.54</ecNumber>
    </recommendedName>
</protein>
<sequence length="285" mass="31368">MKTCELFKDKTTLSFEVFPPKSDTPIDSIYSTIDGLAPQKPDFISVTYGAGGNGSNATIGICEMIKEKYSIEPVAHLACINLTREKVLFELAQMKAAGIENILALRGDINPNIPPHNDFKYASELINLIKEQGDFNIIGACYPETHPEADNSIEDIKHLKEKVDAGCSQLISQLFFDNEDFYAFREKAAIAGINVPIEAGIMPVTNPKTIARMASLCHARLPKKFLTIMSKYENDPIAMRDAGIAYAVSQIVDLIANDVDGIHLYTMNNPYIASKICAAVQSLFN</sequence>
<dbReference type="GO" id="GO:0106312">
    <property type="term" value="F:methylenetetrahydrofolate reductase (NADH) activity"/>
    <property type="evidence" value="ECO:0007669"/>
    <property type="project" value="UniProtKB-EC"/>
</dbReference>
<comment type="pathway">
    <text evidence="10">Amino-acid biosynthesis; L-methionine biosynthesis via de novo pathway.</text>
</comment>
<dbReference type="PANTHER" id="PTHR45754">
    <property type="entry name" value="METHYLENETETRAHYDROFOLATE REDUCTASE"/>
    <property type="match status" value="1"/>
</dbReference>
<dbReference type="InterPro" id="IPR003171">
    <property type="entry name" value="Mehydrof_redctse-like"/>
</dbReference>
<proteinExistence type="inferred from homology"/>
<keyword evidence="14" id="KW-1185">Reference proteome</keyword>
<comment type="caution">
    <text evidence="13">The sequence shown here is derived from an EMBL/GenBank/DDBJ whole genome shotgun (WGS) entry which is preliminary data.</text>
</comment>
<evidence type="ECO:0000256" key="10">
    <source>
        <dbReference type="ARBA" id="ARBA00034478"/>
    </source>
</evidence>
<accession>A0A011WUZ2</accession>
<dbReference type="NCBIfam" id="TIGR00676">
    <property type="entry name" value="fadh2"/>
    <property type="match status" value="1"/>
</dbReference>
<dbReference type="SUPFAM" id="SSF51730">
    <property type="entry name" value="FAD-linked oxidoreductase"/>
    <property type="match status" value="1"/>
</dbReference>
<evidence type="ECO:0000256" key="6">
    <source>
        <dbReference type="ARBA" id="ARBA00022827"/>
    </source>
</evidence>
<dbReference type="UniPathway" id="UPA00193"/>
<name>A0A011WUZ2_RUMAL</name>
<dbReference type="GO" id="GO:0035999">
    <property type="term" value="P:tetrahydrofolate interconversion"/>
    <property type="evidence" value="ECO:0007669"/>
    <property type="project" value="UniProtKB-UniPathway"/>
</dbReference>
<dbReference type="PANTHER" id="PTHR45754:SF3">
    <property type="entry name" value="METHYLENETETRAHYDROFOLATE REDUCTASE (NADPH)"/>
    <property type="match status" value="1"/>
</dbReference>
<evidence type="ECO:0000256" key="3">
    <source>
        <dbReference type="ARBA" id="ARBA00006743"/>
    </source>
</evidence>
<dbReference type="PATRIC" id="fig|1341156.4.peg.496"/>
<comment type="pathway">
    <text evidence="2 12">One-carbon metabolism; tetrahydrofolate interconversion.</text>
</comment>
<keyword evidence="8" id="KW-0520">NAD</keyword>
<dbReference type="InterPro" id="IPR029041">
    <property type="entry name" value="FAD-linked_oxidoreductase-like"/>
</dbReference>
<evidence type="ECO:0000256" key="11">
    <source>
        <dbReference type="ARBA" id="ARBA00048628"/>
    </source>
</evidence>
<keyword evidence="5 12" id="KW-0285">Flavoprotein</keyword>
<dbReference type="RefSeq" id="WP_024858619.1">
    <property type="nucleotide sequence ID" value="NZ_JEOB01000001.1"/>
</dbReference>
<dbReference type="GO" id="GO:0071949">
    <property type="term" value="F:FAD binding"/>
    <property type="evidence" value="ECO:0007669"/>
    <property type="project" value="TreeGrafter"/>
</dbReference>
<dbReference type="Gene3D" id="3.20.20.220">
    <property type="match status" value="1"/>
</dbReference>
<evidence type="ECO:0000313" key="13">
    <source>
        <dbReference type="EMBL" id="EXM40835.1"/>
    </source>
</evidence>
<keyword evidence="6 12" id="KW-0274">FAD</keyword>
<evidence type="ECO:0000313" key="14">
    <source>
        <dbReference type="Proteomes" id="UP000021369"/>
    </source>
</evidence>
<dbReference type="EC" id="1.5.1.54" evidence="12"/>
<reference evidence="13 14" key="1">
    <citation type="submission" date="2013-06" db="EMBL/GenBank/DDBJ databases">
        <title>Rumen cellulosomics: divergent fiber-degrading strategies revealed by comparative genome-wide analysis of six Ruminococcal strains.</title>
        <authorList>
            <person name="Dassa B."/>
            <person name="Borovok I."/>
            <person name="Lamed R."/>
            <person name="Flint H."/>
            <person name="Yeoman C.J."/>
            <person name="White B."/>
            <person name="Bayer E.A."/>
        </authorList>
    </citation>
    <scope>NUCLEOTIDE SEQUENCE [LARGE SCALE GENOMIC DNA]</scope>
    <source>
        <strain evidence="13 14">SY3</strain>
    </source>
</reference>
<organism evidence="13 14">
    <name type="scientific">Ruminococcus albus SY3</name>
    <dbReference type="NCBI Taxonomy" id="1341156"/>
    <lineage>
        <taxon>Bacteria</taxon>
        <taxon>Bacillati</taxon>
        <taxon>Bacillota</taxon>
        <taxon>Clostridia</taxon>
        <taxon>Eubacteriales</taxon>
        <taxon>Oscillospiraceae</taxon>
        <taxon>Ruminococcus</taxon>
    </lineage>
</organism>